<proteinExistence type="inferred from homology"/>
<comment type="catalytic activity">
    <reaction evidence="1">
        <text>inosine + phosphate = alpha-D-ribose 1-phosphate + hypoxanthine</text>
        <dbReference type="Rhea" id="RHEA:27646"/>
        <dbReference type="ChEBI" id="CHEBI:17368"/>
        <dbReference type="ChEBI" id="CHEBI:17596"/>
        <dbReference type="ChEBI" id="CHEBI:43474"/>
        <dbReference type="ChEBI" id="CHEBI:57720"/>
        <dbReference type="EC" id="2.4.2.1"/>
    </reaction>
    <physiologicalReaction direction="left-to-right" evidence="1">
        <dbReference type="Rhea" id="RHEA:27647"/>
    </physiologicalReaction>
</comment>
<dbReference type="SUPFAM" id="SSF64438">
    <property type="entry name" value="CNF1/YfiH-like putative cysteine hydrolases"/>
    <property type="match status" value="1"/>
</dbReference>
<comment type="function">
    <text evidence="3">Purine nucleoside enzyme that catalyzes the phosphorolysis of adenosine and inosine nucleosides, yielding D-ribose 1-phosphate and the respective free bases, adenine and hypoxanthine. Also catalyzes the phosphorolysis of S-methyl-5'-thioadenosine into adenine and S-methyl-5-thio-alpha-D-ribose 1-phosphate. Also has adenosine deaminase activity.</text>
</comment>
<reference evidence="13 14" key="1">
    <citation type="submission" date="2014-04" db="EMBL/GenBank/DDBJ databases">
        <title>Draft genome sequence of Bacillus azotoformans MEV2011, a (co-) denitrifying strain unable to grow in the presence of oxygen.</title>
        <authorList>
            <person name="Nielsen M."/>
            <person name="Schreiber L."/>
            <person name="Finster K."/>
            <person name="Schramm A."/>
        </authorList>
    </citation>
    <scope>NUCLEOTIDE SEQUENCE [LARGE SCALE GENOMIC DNA]</scope>
    <source>
        <strain evidence="13 14">MEV2011</strain>
    </source>
</reference>
<dbReference type="PANTHER" id="PTHR30616:SF2">
    <property type="entry name" value="PURINE NUCLEOSIDE PHOSPHORYLASE LACC1"/>
    <property type="match status" value="1"/>
</dbReference>
<evidence type="ECO:0000313" key="13">
    <source>
        <dbReference type="EMBL" id="KEF38628.1"/>
    </source>
</evidence>
<dbReference type="InterPro" id="IPR038371">
    <property type="entry name" value="Cu_polyphenol_OxRdtase_sf"/>
</dbReference>
<dbReference type="OrthoDB" id="4279at2"/>
<accession>A0A072NP23</accession>
<evidence type="ECO:0000256" key="7">
    <source>
        <dbReference type="ARBA" id="ARBA00022801"/>
    </source>
</evidence>
<comment type="catalytic activity">
    <reaction evidence="9">
        <text>adenosine + H2O + H(+) = inosine + NH4(+)</text>
        <dbReference type="Rhea" id="RHEA:24408"/>
        <dbReference type="ChEBI" id="CHEBI:15377"/>
        <dbReference type="ChEBI" id="CHEBI:15378"/>
        <dbReference type="ChEBI" id="CHEBI:16335"/>
        <dbReference type="ChEBI" id="CHEBI:17596"/>
        <dbReference type="ChEBI" id="CHEBI:28938"/>
        <dbReference type="EC" id="3.5.4.4"/>
    </reaction>
    <physiologicalReaction direction="left-to-right" evidence="9">
        <dbReference type="Rhea" id="RHEA:24409"/>
    </physiologicalReaction>
</comment>
<dbReference type="Pfam" id="PF02578">
    <property type="entry name" value="Cu-oxidase_4"/>
    <property type="match status" value="1"/>
</dbReference>
<gene>
    <name evidence="13" type="ORF">M670_02256</name>
</gene>
<evidence type="ECO:0000256" key="9">
    <source>
        <dbReference type="ARBA" id="ARBA00047989"/>
    </source>
</evidence>
<dbReference type="GO" id="GO:0016787">
    <property type="term" value="F:hydrolase activity"/>
    <property type="evidence" value="ECO:0007669"/>
    <property type="project" value="UniProtKB-KW"/>
</dbReference>
<evidence type="ECO:0000256" key="12">
    <source>
        <dbReference type="RuleBase" id="RU361274"/>
    </source>
</evidence>
<name>A0A072NP23_SCHAZ</name>
<evidence type="ECO:0000256" key="2">
    <source>
        <dbReference type="ARBA" id="ARBA00001947"/>
    </source>
</evidence>
<evidence type="ECO:0000256" key="1">
    <source>
        <dbReference type="ARBA" id="ARBA00000553"/>
    </source>
</evidence>
<comment type="caution">
    <text evidence="13">The sequence shown here is derived from an EMBL/GenBank/DDBJ whole genome shotgun (WGS) entry which is preliminary data.</text>
</comment>
<evidence type="ECO:0000256" key="6">
    <source>
        <dbReference type="ARBA" id="ARBA00022723"/>
    </source>
</evidence>
<dbReference type="InterPro" id="IPR003730">
    <property type="entry name" value="Cu_polyphenol_OxRdtase"/>
</dbReference>
<keyword evidence="6" id="KW-0479">Metal-binding</keyword>
<dbReference type="PANTHER" id="PTHR30616">
    <property type="entry name" value="UNCHARACTERIZED PROTEIN YFIH"/>
    <property type="match status" value="1"/>
</dbReference>
<comment type="similarity">
    <text evidence="4 12">Belongs to the purine nucleoside phosphorylase YfiH/LACC1 family.</text>
</comment>
<comment type="cofactor">
    <cofactor evidence="2">
        <name>Zn(2+)</name>
        <dbReference type="ChEBI" id="CHEBI:29105"/>
    </cofactor>
</comment>
<organism evidence="13 14">
    <name type="scientific">Schinkia azotoformans MEV2011</name>
    <dbReference type="NCBI Taxonomy" id="1348973"/>
    <lineage>
        <taxon>Bacteria</taxon>
        <taxon>Bacillati</taxon>
        <taxon>Bacillota</taxon>
        <taxon>Bacilli</taxon>
        <taxon>Bacillales</taxon>
        <taxon>Bacillaceae</taxon>
        <taxon>Calidifontibacillus/Schinkia group</taxon>
        <taxon>Schinkia</taxon>
    </lineage>
</organism>
<comment type="catalytic activity">
    <reaction evidence="10">
        <text>adenosine + phosphate = alpha-D-ribose 1-phosphate + adenine</text>
        <dbReference type="Rhea" id="RHEA:27642"/>
        <dbReference type="ChEBI" id="CHEBI:16335"/>
        <dbReference type="ChEBI" id="CHEBI:16708"/>
        <dbReference type="ChEBI" id="CHEBI:43474"/>
        <dbReference type="ChEBI" id="CHEBI:57720"/>
        <dbReference type="EC" id="2.4.2.1"/>
    </reaction>
    <physiologicalReaction direction="left-to-right" evidence="10">
        <dbReference type="Rhea" id="RHEA:27643"/>
    </physiologicalReaction>
</comment>
<evidence type="ECO:0000256" key="11">
    <source>
        <dbReference type="ARBA" id="ARBA00049893"/>
    </source>
</evidence>
<dbReference type="EMBL" id="JJRY01000007">
    <property type="protein sequence ID" value="KEF38628.1"/>
    <property type="molecule type" value="Genomic_DNA"/>
</dbReference>
<keyword evidence="7" id="KW-0378">Hydrolase</keyword>
<protein>
    <recommendedName>
        <fullName evidence="12">Purine nucleoside phosphorylase</fullName>
    </recommendedName>
</protein>
<dbReference type="Proteomes" id="UP000027936">
    <property type="component" value="Unassembled WGS sequence"/>
</dbReference>
<dbReference type="AlphaFoldDB" id="A0A072NP23"/>
<evidence type="ECO:0000313" key="14">
    <source>
        <dbReference type="Proteomes" id="UP000027936"/>
    </source>
</evidence>
<keyword evidence="8" id="KW-0862">Zinc</keyword>
<evidence type="ECO:0000256" key="8">
    <source>
        <dbReference type="ARBA" id="ARBA00022833"/>
    </source>
</evidence>
<dbReference type="GO" id="GO:0005507">
    <property type="term" value="F:copper ion binding"/>
    <property type="evidence" value="ECO:0007669"/>
    <property type="project" value="TreeGrafter"/>
</dbReference>
<dbReference type="InterPro" id="IPR011324">
    <property type="entry name" value="Cytotoxic_necrot_fac-like_cat"/>
</dbReference>
<evidence type="ECO:0000256" key="5">
    <source>
        <dbReference type="ARBA" id="ARBA00022679"/>
    </source>
</evidence>
<dbReference type="Gene3D" id="3.60.140.10">
    <property type="entry name" value="CNF1/YfiH-like putative cysteine hydrolases"/>
    <property type="match status" value="1"/>
</dbReference>
<evidence type="ECO:0000256" key="3">
    <source>
        <dbReference type="ARBA" id="ARBA00003215"/>
    </source>
</evidence>
<sequence>MIKEPFKLQESVMFIERWNSLNRKIVAGFSTRNGGFSKKPFDSMNLGLHVNDTREDVIRNREKLSEMIGAPLHTWICAEQIHGDKIAKVSKEDKGKGSTQMETAIKGVDGLYTRDQNTFLFSAYADCVPLYFFAISAEDIIGVAHAGWRGTAANIGGKMIEKWISDENIAVEDIVVGIGPSIGKCCYVVDDYVMEQMAKNLEGALTNKIYEKVSDGQYRLDLKAANYEMIRKSGILSEHIEISNYCTSCSSDLFFSHRKSQGKTGRMLSFIGMKDGGSGFVS</sequence>
<dbReference type="RefSeq" id="WP_051678173.1">
    <property type="nucleotide sequence ID" value="NZ_JJRY01000007.1"/>
</dbReference>
<keyword evidence="5" id="KW-0808">Transferase</keyword>
<dbReference type="PATRIC" id="fig|1348973.3.peg.2193"/>
<evidence type="ECO:0000256" key="4">
    <source>
        <dbReference type="ARBA" id="ARBA00007353"/>
    </source>
</evidence>
<evidence type="ECO:0000256" key="10">
    <source>
        <dbReference type="ARBA" id="ARBA00048968"/>
    </source>
</evidence>
<dbReference type="CDD" id="cd16833">
    <property type="entry name" value="YfiH"/>
    <property type="match status" value="1"/>
</dbReference>
<dbReference type="GO" id="GO:0017061">
    <property type="term" value="F:S-methyl-5-thioadenosine phosphorylase activity"/>
    <property type="evidence" value="ECO:0007669"/>
    <property type="project" value="UniProtKB-EC"/>
</dbReference>
<comment type="catalytic activity">
    <reaction evidence="11">
        <text>S-methyl-5'-thioadenosine + phosphate = 5-(methylsulfanyl)-alpha-D-ribose 1-phosphate + adenine</text>
        <dbReference type="Rhea" id="RHEA:11852"/>
        <dbReference type="ChEBI" id="CHEBI:16708"/>
        <dbReference type="ChEBI" id="CHEBI:17509"/>
        <dbReference type="ChEBI" id="CHEBI:43474"/>
        <dbReference type="ChEBI" id="CHEBI:58533"/>
        <dbReference type="EC" id="2.4.2.28"/>
    </reaction>
    <physiologicalReaction direction="left-to-right" evidence="11">
        <dbReference type="Rhea" id="RHEA:11853"/>
    </physiologicalReaction>
</comment>
<dbReference type="NCBIfam" id="TIGR00726">
    <property type="entry name" value="peptidoglycan editing factor PgeF"/>
    <property type="match status" value="1"/>
</dbReference>